<protein>
    <recommendedName>
        <fullName evidence="1">Methyltransferase type 11 domain-containing protein</fullName>
    </recommendedName>
</protein>
<name>A0A383DL81_9ZZZZ</name>
<dbReference type="AlphaFoldDB" id="A0A383DL81"/>
<accession>A0A383DL81</accession>
<reference evidence="2" key="1">
    <citation type="submission" date="2018-05" db="EMBL/GenBank/DDBJ databases">
        <authorList>
            <person name="Lanie J.A."/>
            <person name="Ng W.-L."/>
            <person name="Kazmierczak K.M."/>
            <person name="Andrzejewski T.M."/>
            <person name="Davidsen T.M."/>
            <person name="Wayne K.J."/>
            <person name="Tettelin H."/>
            <person name="Glass J.I."/>
            <person name="Rusch D."/>
            <person name="Podicherti R."/>
            <person name="Tsui H.-C.T."/>
            <person name="Winkler M.E."/>
        </authorList>
    </citation>
    <scope>NUCLEOTIDE SEQUENCE</scope>
</reference>
<dbReference type="InterPro" id="IPR029063">
    <property type="entry name" value="SAM-dependent_MTases_sf"/>
</dbReference>
<dbReference type="GO" id="GO:0008757">
    <property type="term" value="F:S-adenosylmethionine-dependent methyltransferase activity"/>
    <property type="evidence" value="ECO:0007669"/>
    <property type="project" value="InterPro"/>
</dbReference>
<dbReference type="Gene3D" id="3.40.50.150">
    <property type="entry name" value="Vaccinia Virus protein VP39"/>
    <property type="match status" value="1"/>
</dbReference>
<dbReference type="Pfam" id="PF08241">
    <property type="entry name" value="Methyltransf_11"/>
    <property type="match status" value="1"/>
</dbReference>
<gene>
    <name evidence="2" type="ORF">METZ01_LOCUS498075</name>
</gene>
<proteinExistence type="predicted"/>
<feature type="domain" description="Methyltransferase type 11" evidence="1">
    <location>
        <begin position="62"/>
        <end position="109"/>
    </location>
</feature>
<evidence type="ECO:0000259" key="1">
    <source>
        <dbReference type="Pfam" id="PF08241"/>
    </source>
</evidence>
<feature type="non-terminal residue" evidence="2">
    <location>
        <position position="119"/>
    </location>
</feature>
<dbReference type="SUPFAM" id="SSF53335">
    <property type="entry name" value="S-adenosyl-L-methionine-dependent methyltransferases"/>
    <property type="match status" value="1"/>
</dbReference>
<organism evidence="2">
    <name type="scientific">marine metagenome</name>
    <dbReference type="NCBI Taxonomy" id="408172"/>
    <lineage>
        <taxon>unclassified sequences</taxon>
        <taxon>metagenomes</taxon>
        <taxon>ecological metagenomes</taxon>
    </lineage>
</organism>
<evidence type="ECO:0000313" key="2">
    <source>
        <dbReference type="EMBL" id="SVE45221.1"/>
    </source>
</evidence>
<sequence length="119" mass="13402">MRALIGFRTRAGIAWFRNGHLIRAKAIRKYLANHSETKLQLGGTYMIEGFLNSQIVGDVPIDITSRLPLPDSSFSLIYSSHLVEHIHRKQFTSFLADSFRVLKPNGIHIVATPSIEKIS</sequence>
<dbReference type="EMBL" id="UINC01218267">
    <property type="protein sequence ID" value="SVE45221.1"/>
    <property type="molecule type" value="Genomic_DNA"/>
</dbReference>
<dbReference type="InterPro" id="IPR013216">
    <property type="entry name" value="Methyltransf_11"/>
</dbReference>